<sequence length="116" mass="12500">MSKDTSRILEKIKALEEEKARLLPLRIEEIVNVLQSNGGLTLDNRLLAGLAIYANNPANAASGLLIELMQLGQTKIPSSKLPSNKLHSNKLRGGSKSSNTNTTLQSVAVKEEKAHG</sequence>
<proteinExistence type="predicted"/>
<gene>
    <name evidence="2" type="ORF">Megvenef_00532</name>
</gene>
<evidence type="ECO:0000256" key="1">
    <source>
        <dbReference type="SAM" id="MobiDB-lite"/>
    </source>
</evidence>
<keyword evidence="3" id="KW-1185">Reference proteome</keyword>
<dbReference type="EMBL" id="JARJFB010000027">
    <property type="protein sequence ID" value="MEA0970566.1"/>
    <property type="molecule type" value="Genomic_DNA"/>
</dbReference>
<feature type="region of interest" description="Disordered" evidence="1">
    <location>
        <begin position="76"/>
        <end position="116"/>
    </location>
</feature>
<accession>A0ABU5NBP0</accession>
<organism evidence="2 3">
    <name type="scientific">Candidatus Megaera venefica</name>
    <dbReference type="NCBI Taxonomy" id="2055910"/>
    <lineage>
        <taxon>Bacteria</taxon>
        <taxon>Pseudomonadati</taxon>
        <taxon>Pseudomonadota</taxon>
        <taxon>Alphaproteobacteria</taxon>
        <taxon>Rickettsiales</taxon>
        <taxon>Rickettsiaceae</taxon>
        <taxon>Candidatus Megaera</taxon>
    </lineage>
</organism>
<reference evidence="2 3" key="1">
    <citation type="submission" date="2023-03" db="EMBL/GenBank/DDBJ databases">
        <title>Host association and intracellularity evolved multiple times independently in the Rickettsiales.</title>
        <authorList>
            <person name="Castelli M."/>
            <person name="Nardi T."/>
            <person name="Gammuto L."/>
            <person name="Bellinzona G."/>
            <person name="Sabaneyeva E."/>
            <person name="Potekhin A."/>
            <person name="Serra V."/>
            <person name="Petroni G."/>
            <person name="Sassera D."/>
        </authorList>
    </citation>
    <scope>NUCLEOTIDE SEQUENCE [LARGE SCALE GENOMIC DNA]</scope>
    <source>
        <strain evidence="2 3">Sr 2-6</strain>
    </source>
</reference>
<evidence type="ECO:0000313" key="2">
    <source>
        <dbReference type="EMBL" id="MEA0970566.1"/>
    </source>
</evidence>
<feature type="compositionally biased region" description="Polar residues" evidence="1">
    <location>
        <begin position="76"/>
        <end position="86"/>
    </location>
</feature>
<comment type="caution">
    <text evidence="2">The sequence shown here is derived from an EMBL/GenBank/DDBJ whole genome shotgun (WGS) entry which is preliminary data.</text>
</comment>
<feature type="compositionally biased region" description="Polar residues" evidence="1">
    <location>
        <begin position="95"/>
        <end position="106"/>
    </location>
</feature>
<evidence type="ECO:0000313" key="3">
    <source>
        <dbReference type="Proteomes" id="UP001291687"/>
    </source>
</evidence>
<dbReference type="Proteomes" id="UP001291687">
    <property type="component" value="Unassembled WGS sequence"/>
</dbReference>
<protein>
    <submittedName>
        <fullName evidence="2">Uncharacterized protein</fullName>
    </submittedName>
</protein>
<name>A0ABU5NBP0_9RICK</name>
<dbReference type="RefSeq" id="WP_322776470.1">
    <property type="nucleotide sequence ID" value="NZ_JARJFB010000027.1"/>
</dbReference>